<accession>A0AAV3ZQG2</accession>
<organism evidence="2 3">
    <name type="scientific">Plakobranchus ocellatus</name>
    <dbReference type="NCBI Taxonomy" id="259542"/>
    <lineage>
        <taxon>Eukaryota</taxon>
        <taxon>Metazoa</taxon>
        <taxon>Spiralia</taxon>
        <taxon>Lophotrochozoa</taxon>
        <taxon>Mollusca</taxon>
        <taxon>Gastropoda</taxon>
        <taxon>Heterobranchia</taxon>
        <taxon>Euthyneura</taxon>
        <taxon>Panpulmonata</taxon>
        <taxon>Sacoglossa</taxon>
        <taxon>Placobranchoidea</taxon>
        <taxon>Plakobranchidae</taxon>
        <taxon>Plakobranchus</taxon>
    </lineage>
</organism>
<feature type="region of interest" description="Disordered" evidence="1">
    <location>
        <begin position="94"/>
        <end position="127"/>
    </location>
</feature>
<feature type="compositionally biased region" description="Basic and acidic residues" evidence="1">
    <location>
        <begin position="94"/>
        <end position="111"/>
    </location>
</feature>
<evidence type="ECO:0000256" key="1">
    <source>
        <dbReference type="SAM" id="MobiDB-lite"/>
    </source>
</evidence>
<reference evidence="2 3" key="1">
    <citation type="journal article" date="2021" name="Elife">
        <title>Chloroplast acquisition without the gene transfer in kleptoplastic sea slugs, Plakobranchus ocellatus.</title>
        <authorList>
            <person name="Maeda T."/>
            <person name="Takahashi S."/>
            <person name="Yoshida T."/>
            <person name="Shimamura S."/>
            <person name="Takaki Y."/>
            <person name="Nagai Y."/>
            <person name="Toyoda A."/>
            <person name="Suzuki Y."/>
            <person name="Arimoto A."/>
            <person name="Ishii H."/>
            <person name="Satoh N."/>
            <person name="Nishiyama T."/>
            <person name="Hasebe M."/>
            <person name="Maruyama T."/>
            <person name="Minagawa J."/>
            <person name="Obokata J."/>
            <person name="Shigenobu S."/>
        </authorList>
    </citation>
    <scope>NUCLEOTIDE SEQUENCE [LARGE SCALE GENOMIC DNA]</scope>
</reference>
<name>A0AAV3ZQG2_9GAST</name>
<proteinExistence type="predicted"/>
<dbReference type="AlphaFoldDB" id="A0AAV3ZQG2"/>
<evidence type="ECO:0000313" key="2">
    <source>
        <dbReference type="EMBL" id="GFO01301.1"/>
    </source>
</evidence>
<protein>
    <submittedName>
        <fullName evidence="2">Uncharacterized protein</fullName>
    </submittedName>
</protein>
<comment type="caution">
    <text evidence="2">The sequence shown here is derived from an EMBL/GenBank/DDBJ whole genome shotgun (WGS) entry which is preliminary data.</text>
</comment>
<keyword evidence="3" id="KW-1185">Reference proteome</keyword>
<sequence length="127" mass="14186">MARAGVPPGTSESKIFSYTTTPTRFLSRPVRFVTMFALSLVTLARIDDETVGKKTPHKTNPNPFQDDLKLLGALQAKVLLEVFRACDKHALADLREKKGEGRGREERRKGATNDGINLLPKQKKAYF</sequence>
<dbReference type="Proteomes" id="UP000735302">
    <property type="component" value="Unassembled WGS sequence"/>
</dbReference>
<evidence type="ECO:0000313" key="3">
    <source>
        <dbReference type="Proteomes" id="UP000735302"/>
    </source>
</evidence>
<gene>
    <name evidence="2" type="ORF">PoB_002780600</name>
</gene>
<dbReference type="EMBL" id="BLXT01003273">
    <property type="protein sequence ID" value="GFO01301.1"/>
    <property type="molecule type" value="Genomic_DNA"/>
</dbReference>